<feature type="domain" description="RING-type" evidence="6">
    <location>
        <begin position="1152"/>
        <end position="1194"/>
    </location>
</feature>
<dbReference type="Gene3D" id="1.20.120.520">
    <property type="entry name" value="nmb1532 protein domain like"/>
    <property type="match status" value="2"/>
</dbReference>
<dbReference type="GO" id="GO:0016567">
    <property type="term" value="P:protein ubiquitination"/>
    <property type="evidence" value="ECO:0007669"/>
    <property type="project" value="TreeGrafter"/>
</dbReference>
<proteinExistence type="predicted"/>
<name>A0AAD8M8B0_9APIA</name>
<dbReference type="GO" id="GO:0061630">
    <property type="term" value="F:ubiquitin protein ligase activity"/>
    <property type="evidence" value="ECO:0007669"/>
    <property type="project" value="TreeGrafter"/>
</dbReference>
<gene>
    <name evidence="9" type="ORF">POM88_038925</name>
</gene>
<dbReference type="SUPFAM" id="SSF57850">
    <property type="entry name" value="RING/U-box"/>
    <property type="match status" value="1"/>
</dbReference>
<dbReference type="CDD" id="cd16464">
    <property type="entry name" value="RING-H2_Pirh2-like"/>
    <property type="match status" value="1"/>
</dbReference>
<evidence type="ECO:0000313" key="9">
    <source>
        <dbReference type="EMBL" id="KAK1363364.1"/>
    </source>
</evidence>
<dbReference type="Gene3D" id="3.30.40.10">
    <property type="entry name" value="Zinc/RING finger domain, C3HC4 (zinc finger)"/>
    <property type="match status" value="1"/>
</dbReference>
<dbReference type="AlphaFoldDB" id="A0AAD8M8B0"/>
<evidence type="ECO:0000256" key="3">
    <source>
        <dbReference type="ARBA" id="ARBA00022771"/>
    </source>
</evidence>
<dbReference type="Pfam" id="PF14599">
    <property type="entry name" value="zinc_ribbon_6"/>
    <property type="match status" value="1"/>
</dbReference>
<dbReference type="InterPro" id="IPR037275">
    <property type="entry name" value="Znf_CTCHY_sf"/>
</dbReference>
<accession>A0AAD8M8B0</accession>
<dbReference type="GO" id="GO:0006511">
    <property type="term" value="P:ubiquitin-dependent protein catabolic process"/>
    <property type="evidence" value="ECO:0007669"/>
    <property type="project" value="TreeGrafter"/>
</dbReference>
<dbReference type="Gene3D" id="2.20.28.10">
    <property type="match status" value="1"/>
</dbReference>
<reference evidence="9" key="2">
    <citation type="submission" date="2023-05" db="EMBL/GenBank/DDBJ databases">
        <authorList>
            <person name="Schelkunov M.I."/>
        </authorList>
    </citation>
    <scope>NUCLEOTIDE SEQUENCE</scope>
    <source>
        <strain evidence="9">Hsosn_3</strain>
        <tissue evidence="9">Leaf</tissue>
    </source>
</reference>
<feature type="domain" description="CTCHY-type" evidence="8">
    <location>
        <begin position="1088"/>
        <end position="1151"/>
    </location>
</feature>
<dbReference type="SUPFAM" id="SSF161219">
    <property type="entry name" value="CHY zinc finger-like"/>
    <property type="match status" value="1"/>
</dbReference>
<comment type="caution">
    <text evidence="9">The sequence shown here is derived from an EMBL/GenBank/DDBJ whole genome shotgun (WGS) entry which is preliminary data.</text>
</comment>
<dbReference type="GO" id="GO:0006879">
    <property type="term" value="P:intracellular iron ion homeostasis"/>
    <property type="evidence" value="ECO:0007669"/>
    <property type="project" value="UniProtKB-ARBA"/>
</dbReference>
<sequence length="1258" mass="144687">MLEETDPDRANRVFCLYLYTIIFNDLPSLWFFSEVSSCGVVMEVVEVPRNGVGLVDNPILVLVYFHKALRAEFAELRRIAVEALESGTHGVELLVLLRKRFEFLKLFYKYHSAAEDEVIFLALDELVKNVVSTYSLEHKSIDDLFDSVFNCLDVLDKEGKDNHKTFQGLLFCIGTIQTTIYQHMLKEEEQVFPLLMQQFSSSEQASLVWQFMCSVPVTLLEDFLPWMISVLSADEQLEVSRSMKEIVPEDKLLQEVVISWIDNKVPVFGGCASIREQAAQFHNGLGTYHETSRHHSFDGIHLWHDAIRKDLQEVLVELYQIRISSTFSDLPALVVQLNFIADTLIFYSKALSNIIYPLWNELAKDFYSARYAQYLDERKIEGLQRLLYYKSEKTIPLRSYVEKLYEELGSFATWINENLNLIEAEVFPLIRMNCSHDMQQWLLYTCLKMMPLGLIKCVITWFSVHLSGNEAKSALKKNLEGPLANNPLASLLCNWLRRSYSGKSSTEKFKEDLREMFNSRCLLLYKQIKEDSELSHFPPDDKRHNTSSCRKPDKITDTENNFPCSSTKRNRNHDTSYTSGMNFHVSFPQILNIPSYLSQNPEVGSIVSSFTILDTNPMDHIIYFHKALKKDLEYLVLVSAKLAENVSFLMDFHRCFHLLQFFYQIHSDSEDNIAFPALEAKGNFQNISHSYSIDHKLEGEQFIKVSNILDEISKLRTYSNADVDALDHQEPKYGQLCVKLHAMCISMHKVLCDHIDHEEIELLPLYRENFSVEEQVKITGNMLGRMRAESLKEIIPWLVASLTYEEQHAMMSLWRRATKNTKFDEWLGEWWEGGLITPIEKVEEKQTTTLPSYTVDAVEVVLKYLVEEGAHDNGGISQNGISGCISDPYGLPTSTEKEYRMKEDHCNDNYKLEVDKERGKEIPGISDLDETGKLVQDNQDLKEERDLPILSQEQLVAAIRRVHNDSKLDLESKSRIIQSLHSSRSITTQPKMISEITKSRNEENVSGQSASYRDPLKLTFGCKHYKRNCKLVSACCNKLYTCRLCHDDDVADHTMDRKATAQMMCMKCLIIQPVAATCSTPSCQKLSMARYYCSICKFFDDEREIYHCPYCNLCRLGKGLGIDYFHCMNCNACMSRSLSVHICREKCFEDFCPICHEFIFSSSLPVKALQCGHLMHSACFQAYTCSYYICPICSKSLGDMQVYFGMLDALLAEEKIPSEHAGQTQVILCNDCEKRGDSPFHWLHHKCPHCGSFNTRVV</sequence>
<dbReference type="SMART" id="SM00184">
    <property type="entry name" value="RING"/>
    <property type="match status" value="1"/>
</dbReference>
<keyword evidence="10" id="KW-1185">Reference proteome</keyword>
<evidence type="ECO:0000259" key="6">
    <source>
        <dbReference type="PROSITE" id="PS50089"/>
    </source>
</evidence>
<dbReference type="PANTHER" id="PTHR21319">
    <property type="entry name" value="RING FINGER AND CHY ZINC FINGER DOMAIN-CONTAINING PROTEIN 1"/>
    <property type="match status" value="1"/>
</dbReference>
<dbReference type="Pfam" id="PF05495">
    <property type="entry name" value="zf-CHY"/>
    <property type="match status" value="1"/>
</dbReference>
<dbReference type="InterPro" id="IPR008913">
    <property type="entry name" value="Znf_CHY"/>
</dbReference>
<dbReference type="InterPro" id="IPR001841">
    <property type="entry name" value="Znf_RING"/>
</dbReference>
<evidence type="ECO:0000313" key="10">
    <source>
        <dbReference type="Proteomes" id="UP001237642"/>
    </source>
</evidence>
<dbReference type="SUPFAM" id="SSF161245">
    <property type="entry name" value="Zinc hairpin stack"/>
    <property type="match status" value="1"/>
</dbReference>
<dbReference type="InterPro" id="IPR013083">
    <property type="entry name" value="Znf_RING/FYVE/PHD"/>
</dbReference>
<dbReference type="GO" id="GO:0005634">
    <property type="term" value="C:nucleus"/>
    <property type="evidence" value="ECO:0007669"/>
    <property type="project" value="TreeGrafter"/>
</dbReference>
<feature type="domain" description="CHY-type" evidence="7">
    <location>
        <begin position="1015"/>
        <end position="1085"/>
    </location>
</feature>
<keyword evidence="2" id="KW-0479">Metal-binding</keyword>
<dbReference type="CDD" id="cd12108">
    <property type="entry name" value="Hr-like"/>
    <property type="match status" value="2"/>
</dbReference>
<dbReference type="InterPro" id="IPR037274">
    <property type="entry name" value="Znf_CHY_sf"/>
</dbReference>
<dbReference type="Proteomes" id="UP001237642">
    <property type="component" value="Unassembled WGS sequence"/>
</dbReference>
<dbReference type="GO" id="GO:0008270">
    <property type="term" value="F:zinc ion binding"/>
    <property type="evidence" value="ECO:0007669"/>
    <property type="project" value="UniProtKB-KW"/>
</dbReference>
<keyword evidence="1" id="KW-0436">Ligase</keyword>
<evidence type="ECO:0000259" key="8">
    <source>
        <dbReference type="PROSITE" id="PS51270"/>
    </source>
</evidence>
<keyword evidence="4" id="KW-0862">Zinc</keyword>
<dbReference type="EMBL" id="JAUIZM010000009">
    <property type="protein sequence ID" value="KAK1363364.1"/>
    <property type="molecule type" value="Genomic_DNA"/>
</dbReference>
<dbReference type="PROSITE" id="PS50089">
    <property type="entry name" value="ZF_RING_2"/>
    <property type="match status" value="1"/>
</dbReference>
<dbReference type="PANTHER" id="PTHR21319:SF39">
    <property type="entry name" value="ZINC FINGER PROTEIN"/>
    <property type="match status" value="1"/>
</dbReference>
<evidence type="ECO:0000256" key="4">
    <source>
        <dbReference type="ARBA" id="ARBA00022833"/>
    </source>
</evidence>
<dbReference type="InterPro" id="IPR039512">
    <property type="entry name" value="RCHY1_zinc-ribbon"/>
</dbReference>
<organism evidence="9 10">
    <name type="scientific">Heracleum sosnowskyi</name>
    <dbReference type="NCBI Taxonomy" id="360622"/>
    <lineage>
        <taxon>Eukaryota</taxon>
        <taxon>Viridiplantae</taxon>
        <taxon>Streptophyta</taxon>
        <taxon>Embryophyta</taxon>
        <taxon>Tracheophyta</taxon>
        <taxon>Spermatophyta</taxon>
        <taxon>Magnoliopsida</taxon>
        <taxon>eudicotyledons</taxon>
        <taxon>Gunneridae</taxon>
        <taxon>Pentapetalae</taxon>
        <taxon>asterids</taxon>
        <taxon>campanulids</taxon>
        <taxon>Apiales</taxon>
        <taxon>Apiaceae</taxon>
        <taxon>Apioideae</taxon>
        <taxon>apioid superclade</taxon>
        <taxon>Tordylieae</taxon>
        <taxon>Tordyliinae</taxon>
        <taxon>Heracleum</taxon>
    </lineage>
</organism>
<evidence type="ECO:0000259" key="7">
    <source>
        <dbReference type="PROSITE" id="PS51266"/>
    </source>
</evidence>
<dbReference type="Pfam" id="PF01814">
    <property type="entry name" value="Hemerythrin"/>
    <property type="match status" value="1"/>
</dbReference>
<evidence type="ECO:0000256" key="1">
    <source>
        <dbReference type="ARBA" id="ARBA00022598"/>
    </source>
</evidence>
<keyword evidence="3 5" id="KW-0863">Zinc-finger</keyword>
<protein>
    <submittedName>
        <fullName evidence="9">E3 ubiquitin-protein ligase miel1</fullName>
    </submittedName>
</protein>
<dbReference type="PROSITE" id="PS51266">
    <property type="entry name" value="ZF_CHY"/>
    <property type="match status" value="1"/>
</dbReference>
<dbReference type="PROSITE" id="PS51270">
    <property type="entry name" value="ZF_CTCHY"/>
    <property type="match status" value="1"/>
</dbReference>
<dbReference type="GO" id="GO:0016874">
    <property type="term" value="F:ligase activity"/>
    <property type="evidence" value="ECO:0007669"/>
    <property type="project" value="UniProtKB-KW"/>
</dbReference>
<dbReference type="InterPro" id="IPR012312">
    <property type="entry name" value="Hemerythrin-like"/>
</dbReference>
<dbReference type="FunFam" id="3.30.40.10:FF:000208">
    <property type="entry name" value="Zinc finger protein-related isoform 1"/>
    <property type="match status" value="1"/>
</dbReference>
<reference evidence="9" key="1">
    <citation type="submission" date="2023-02" db="EMBL/GenBank/DDBJ databases">
        <title>Genome of toxic invasive species Heracleum sosnowskyi carries increased number of genes despite the absence of recent whole-genome duplications.</title>
        <authorList>
            <person name="Schelkunov M."/>
            <person name="Shtratnikova V."/>
            <person name="Makarenko M."/>
            <person name="Klepikova A."/>
            <person name="Omelchenko D."/>
            <person name="Novikova G."/>
            <person name="Obukhova E."/>
            <person name="Bogdanov V."/>
            <person name="Penin A."/>
            <person name="Logacheva M."/>
        </authorList>
    </citation>
    <scope>NUCLEOTIDE SEQUENCE</scope>
    <source>
        <strain evidence="9">Hsosn_3</strain>
        <tissue evidence="9">Leaf</tissue>
    </source>
</reference>
<evidence type="ECO:0000256" key="2">
    <source>
        <dbReference type="ARBA" id="ARBA00022723"/>
    </source>
</evidence>
<dbReference type="InterPro" id="IPR017921">
    <property type="entry name" value="Znf_CTCHY"/>
</dbReference>
<evidence type="ECO:0000256" key="5">
    <source>
        <dbReference type="PROSITE-ProRule" id="PRU00601"/>
    </source>
</evidence>